<name>A0AAQ3WVX3_PASNO</name>
<protein>
    <recommendedName>
        <fullName evidence="3">Reverse transcriptase domain-containing protein</fullName>
    </recommendedName>
</protein>
<dbReference type="PANTHER" id="PTHR33116:SF78">
    <property type="entry name" value="OS12G0587133 PROTEIN"/>
    <property type="match status" value="1"/>
</dbReference>
<organism evidence="1 2">
    <name type="scientific">Paspalum notatum var. saurae</name>
    <dbReference type="NCBI Taxonomy" id="547442"/>
    <lineage>
        <taxon>Eukaryota</taxon>
        <taxon>Viridiplantae</taxon>
        <taxon>Streptophyta</taxon>
        <taxon>Embryophyta</taxon>
        <taxon>Tracheophyta</taxon>
        <taxon>Spermatophyta</taxon>
        <taxon>Magnoliopsida</taxon>
        <taxon>Liliopsida</taxon>
        <taxon>Poales</taxon>
        <taxon>Poaceae</taxon>
        <taxon>PACMAD clade</taxon>
        <taxon>Panicoideae</taxon>
        <taxon>Andropogonodae</taxon>
        <taxon>Paspaleae</taxon>
        <taxon>Paspalinae</taxon>
        <taxon>Paspalum</taxon>
    </lineage>
</organism>
<gene>
    <name evidence="1" type="ORF">U9M48_023227</name>
</gene>
<dbReference type="AlphaFoldDB" id="A0AAQ3WVX3"/>
<dbReference type="EMBL" id="CP144749">
    <property type="protein sequence ID" value="WVZ75141.1"/>
    <property type="molecule type" value="Genomic_DNA"/>
</dbReference>
<sequence>MEMLNALVTKAAHENYLHPLDVPQAKHRISLYADDVLMFLRPTQYDLSLLSQLLEVFGHASGLRTNFSKHSVTPLNCTDADLLLLAQLDCEIKDFPCNYLGIPLTIRKPTKADLLPLIDKIAANLPQWKASLLSRVGRLVLVRAVFTAIPIHHMIAMDLPKDSFGQAIKMRMESRTSAGQQIA</sequence>
<reference evidence="1 2" key="1">
    <citation type="submission" date="2024-02" db="EMBL/GenBank/DDBJ databases">
        <title>High-quality chromosome-scale genome assembly of Pensacola bahiagrass (Paspalum notatum Flugge var. saurae).</title>
        <authorList>
            <person name="Vega J.M."/>
            <person name="Podio M."/>
            <person name="Orjuela J."/>
            <person name="Siena L.A."/>
            <person name="Pessino S.C."/>
            <person name="Combes M.C."/>
            <person name="Mariac C."/>
            <person name="Albertini E."/>
            <person name="Pupilli F."/>
            <person name="Ortiz J.P.A."/>
            <person name="Leblanc O."/>
        </authorList>
    </citation>
    <scope>NUCLEOTIDE SEQUENCE [LARGE SCALE GENOMIC DNA]</scope>
    <source>
        <strain evidence="1">R1</strain>
        <tissue evidence="1">Leaf</tissue>
    </source>
</reference>
<dbReference type="PANTHER" id="PTHR33116">
    <property type="entry name" value="REVERSE TRANSCRIPTASE ZINC-BINDING DOMAIN-CONTAINING PROTEIN-RELATED-RELATED"/>
    <property type="match status" value="1"/>
</dbReference>
<dbReference type="Proteomes" id="UP001341281">
    <property type="component" value="Chromosome 05"/>
</dbReference>
<keyword evidence="2" id="KW-1185">Reference proteome</keyword>
<evidence type="ECO:0000313" key="2">
    <source>
        <dbReference type="Proteomes" id="UP001341281"/>
    </source>
</evidence>
<evidence type="ECO:0008006" key="3">
    <source>
        <dbReference type="Google" id="ProtNLM"/>
    </source>
</evidence>
<accession>A0AAQ3WVX3</accession>
<proteinExistence type="predicted"/>
<evidence type="ECO:0000313" key="1">
    <source>
        <dbReference type="EMBL" id="WVZ75141.1"/>
    </source>
</evidence>